<feature type="compositionally biased region" description="Polar residues" evidence="2">
    <location>
        <begin position="17"/>
        <end position="27"/>
    </location>
</feature>
<organism evidence="4">
    <name type="scientific">Culex tarsalis</name>
    <name type="common">Encephalitis mosquito</name>
    <dbReference type="NCBI Taxonomy" id="7177"/>
    <lineage>
        <taxon>Eukaryota</taxon>
        <taxon>Metazoa</taxon>
        <taxon>Ecdysozoa</taxon>
        <taxon>Arthropoda</taxon>
        <taxon>Hexapoda</taxon>
        <taxon>Insecta</taxon>
        <taxon>Pterygota</taxon>
        <taxon>Neoptera</taxon>
        <taxon>Endopterygota</taxon>
        <taxon>Diptera</taxon>
        <taxon>Nematocera</taxon>
        <taxon>Culicoidea</taxon>
        <taxon>Culicidae</taxon>
        <taxon>Culicinae</taxon>
        <taxon>Culicini</taxon>
        <taxon>Culex</taxon>
        <taxon>Culex</taxon>
    </lineage>
</organism>
<feature type="compositionally biased region" description="Low complexity" evidence="2">
    <location>
        <begin position="28"/>
        <end position="57"/>
    </location>
</feature>
<dbReference type="InterPro" id="IPR036427">
    <property type="entry name" value="Bromodomain-like_sf"/>
</dbReference>
<dbReference type="AlphaFoldDB" id="A0A1Q3FSR2"/>
<evidence type="ECO:0000259" key="3">
    <source>
        <dbReference type="SMART" id="SM00297"/>
    </source>
</evidence>
<dbReference type="SMART" id="SM00297">
    <property type="entry name" value="BROMO"/>
    <property type="match status" value="1"/>
</dbReference>
<reference evidence="4" key="1">
    <citation type="submission" date="2017-01" db="EMBL/GenBank/DDBJ databases">
        <title>A deep insight into the sialotranscriptome of adult male and female Cluex tarsalis mosquitoes.</title>
        <authorList>
            <person name="Ribeiro J.M."/>
            <person name="Moreira F."/>
            <person name="Bernard K.A."/>
            <person name="Calvo E."/>
        </authorList>
    </citation>
    <scope>NUCLEOTIDE SEQUENCE</scope>
    <source>
        <strain evidence="4">Kern County</strain>
        <tissue evidence="4">Salivary glands</tissue>
    </source>
</reference>
<dbReference type="Gene3D" id="1.20.920.10">
    <property type="entry name" value="Bromodomain-like"/>
    <property type="match status" value="1"/>
</dbReference>
<name>A0A1Q3FSR2_CULTA</name>
<keyword evidence="1" id="KW-0103">Bromodomain</keyword>
<sequence>MAEDNFNKAPGSEIKNRSTPVSLGNGKTSSLLTSPPSLLPGSHQQSSTTTTSSGHSTLGQDFQYTILQYGHHLMPTLVQPGFSVYHPAPPPPPVPMTFPVFYQPVNGAIPQPPQPVDANMFYRCMPQLASGADLLGGQKLYMARGGGTKVVQGKSKPKELDIETRKLVEIAVGGSDAPLSPLLSPDSTTRGGASEMGFGGTGAVADQEKFVALTEMAMQGCELAEQLATHHQKRPCFKKIDSLCARMKQDLIRPDSVLANINSQGIAWAVKDFIFVFTRIINAWIIIKGYVYNTPEGLERVQKVLSPDFLESFSKWQDATIDFVDCLIKSFTNLDQMVQTQRTSGVQKESKYGGGGRQSKTDEEKERHIHELYEYLKDMIPNLAESKAAAAAAAASSSDNTSTSDMSDRSSVVFDSAKSFLASVVNDSTQAQMKHNENGTYFKTGIYEPVKKPPGFSSPPTPVSCQVKSSFSLAMADSSPTPAVVTSTPKILKNPIAQDRPDLLGSVVGVADGGEVALSAQLQTDFFNDAIIRKSFDSETVAKIHFLLQKVFSVKEAMYFLVGQFTKNYFPDFHIINPNFVDLRSIISKAQIGGYRNVYEIVQDLRQIVAAARRYLEQKPNTLLEESADEFERSLEDILSDKIFDCYDFNCGGSLGSSSPTATTYSSGSSSGIGSSLATSSGGF</sequence>
<dbReference type="EMBL" id="GFDL01004406">
    <property type="protein sequence ID" value="JAV30639.1"/>
    <property type="molecule type" value="Transcribed_RNA"/>
</dbReference>
<feature type="region of interest" description="Disordered" evidence="2">
    <location>
        <begin position="342"/>
        <end position="365"/>
    </location>
</feature>
<dbReference type="SUPFAM" id="SSF47370">
    <property type="entry name" value="Bromodomain"/>
    <property type="match status" value="1"/>
</dbReference>
<evidence type="ECO:0000256" key="2">
    <source>
        <dbReference type="SAM" id="MobiDB-lite"/>
    </source>
</evidence>
<proteinExistence type="predicted"/>
<feature type="region of interest" description="Disordered" evidence="2">
    <location>
        <begin position="665"/>
        <end position="684"/>
    </location>
</feature>
<dbReference type="InterPro" id="IPR001487">
    <property type="entry name" value="Bromodomain"/>
</dbReference>
<accession>A0A1Q3FSR2</accession>
<feature type="region of interest" description="Disordered" evidence="2">
    <location>
        <begin position="1"/>
        <end position="57"/>
    </location>
</feature>
<evidence type="ECO:0000256" key="1">
    <source>
        <dbReference type="ARBA" id="ARBA00023117"/>
    </source>
</evidence>
<evidence type="ECO:0000313" key="4">
    <source>
        <dbReference type="EMBL" id="JAV30639.1"/>
    </source>
</evidence>
<protein>
    <recommendedName>
        <fullName evidence="3">Bromo domain-containing protein</fullName>
    </recommendedName>
</protein>
<feature type="domain" description="Bromo" evidence="3">
    <location>
        <begin position="537"/>
        <end position="644"/>
    </location>
</feature>